<keyword evidence="1" id="KW-0812">Transmembrane</keyword>
<protein>
    <recommendedName>
        <fullName evidence="4">PEGA domain-containing protein</fullName>
    </recommendedName>
</protein>
<gene>
    <name evidence="2" type="ORF">O0955_08905</name>
</gene>
<name>A0ABT4LBE2_9SPHI</name>
<evidence type="ECO:0000256" key="1">
    <source>
        <dbReference type="SAM" id="Phobius"/>
    </source>
</evidence>
<keyword evidence="3" id="KW-1185">Reference proteome</keyword>
<evidence type="ECO:0008006" key="4">
    <source>
        <dbReference type="Google" id="ProtNLM"/>
    </source>
</evidence>
<comment type="caution">
    <text evidence="2">The sequence shown here is derived from an EMBL/GenBank/DDBJ whole genome shotgun (WGS) entry which is preliminary data.</text>
</comment>
<sequence>MTPNNEKKKLTWKSLLPILLVFVLMGGYGYYDLVLKPKITGSTLIDNPTAQAINVTIDDKSYTVPANSYEKISITKGIHHITCKEHNIHNQEFNIEDIEYGVINPTKSKYVIYNIVYTEKDLSDQFKPYQIEGREIYSLLGEPEVTSTLFIPDLTMGKGNIDDKEPAFKDYNRISQDYAFQSKIFRLKDFFEFYDKENNK</sequence>
<dbReference type="EMBL" id="JAPWGM010000002">
    <property type="protein sequence ID" value="MCZ4244124.1"/>
    <property type="molecule type" value="Genomic_DNA"/>
</dbReference>
<reference evidence="2" key="1">
    <citation type="submission" date="2022-12" db="EMBL/GenBank/DDBJ databases">
        <title>Genome sequence of HCMS5-2.</title>
        <authorList>
            <person name="Woo H."/>
        </authorList>
    </citation>
    <scope>NUCLEOTIDE SEQUENCE</scope>
    <source>
        <strain evidence="2">HCMS5-2</strain>
    </source>
</reference>
<feature type="transmembrane region" description="Helical" evidence="1">
    <location>
        <begin position="12"/>
        <end position="31"/>
    </location>
</feature>
<accession>A0ABT4LBE2</accession>
<evidence type="ECO:0000313" key="3">
    <source>
        <dbReference type="Proteomes" id="UP001144347"/>
    </source>
</evidence>
<dbReference type="Proteomes" id="UP001144347">
    <property type="component" value="Unassembled WGS sequence"/>
</dbReference>
<keyword evidence="1" id="KW-0472">Membrane</keyword>
<proteinExistence type="predicted"/>
<evidence type="ECO:0000313" key="2">
    <source>
        <dbReference type="EMBL" id="MCZ4244124.1"/>
    </source>
</evidence>
<dbReference type="RefSeq" id="WP_269427189.1">
    <property type="nucleotide sequence ID" value="NZ_JAPWGM010000002.1"/>
</dbReference>
<keyword evidence="1" id="KW-1133">Transmembrane helix</keyword>
<organism evidence="2 3">
    <name type="scientific">Pedobacter punctiformis</name>
    <dbReference type="NCBI Taxonomy" id="3004097"/>
    <lineage>
        <taxon>Bacteria</taxon>
        <taxon>Pseudomonadati</taxon>
        <taxon>Bacteroidota</taxon>
        <taxon>Sphingobacteriia</taxon>
        <taxon>Sphingobacteriales</taxon>
        <taxon>Sphingobacteriaceae</taxon>
        <taxon>Pedobacter</taxon>
    </lineage>
</organism>